<dbReference type="NCBIfam" id="TIGR03889">
    <property type="entry name" value="nitrile_acc"/>
    <property type="match status" value="1"/>
</dbReference>
<dbReference type="InterPro" id="IPR042262">
    <property type="entry name" value="CN_hydtase_beta_C"/>
</dbReference>
<dbReference type="SUPFAM" id="SSF50090">
    <property type="entry name" value="Electron transport accessory proteins"/>
    <property type="match status" value="1"/>
</dbReference>
<comment type="caution">
    <text evidence="2">The sequence shown here is derived from an EMBL/GenBank/DDBJ whole genome shotgun (WGS) entry which is preliminary data.</text>
</comment>
<dbReference type="OrthoDB" id="9811616at2"/>
<dbReference type="EMBL" id="WURB01000009">
    <property type="protein sequence ID" value="MXQ12639.1"/>
    <property type="molecule type" value="Genomic_DNA"/>
</dbReference>
<organism evidence="2 3">
    <name type="scientific">Microvirga makkahensis</name>
    <dbReference type="NCBI Taxonomy" id="1128670"/>
    <lineage>
        <taxon>Bacteria</taxon>
        <taxon>Pseudomonadati</taxon>
        <taxon>Pseudomonadota</taxon>
        <taxon>Alphaproteobacteria</taxon>
        <taxon>Hyphomicrobiales</taxon>
        <taxon>Methylobacteriaceae</taxon>
        <taxon>Microvirga</taxon>
    </lineage>
</organism>
<reference evidence="2 3" key="2">
    <citation type="submission" date="2020-01" db="EMBL/GenBank/DDBJ databases">
        <title>Microvirga sp. nov., an arsenate reduction bacterium isolated from Tibet hotspring sediments.</title>
        <authorList>
            <person name="Xian W.-D."/>
            <person name="Li W.-J."/>
        </authorList>
    </citation>
    <scope>NUCLEOTIDE SEQUENCE [LARGE SCALE GENOMIC DNA]</scope>
    <source>
        <strain evidence="2 3">KCTC 23863</strain>
    </source>
</reference>
<dbReference type="AlphaFoldDB" id="A0A7X3MSX3"/>
<dbReference type="InterPro" id="IPR023808">
    <property type="entry name" value="Nitrile_Hydratase_acc_put"/>
</dbReference>
<evidence type="ECO:0000259" key="1">
    <source>
        <dbReference type="Pfam" id="PF21006"/>
    </source>
</evidence>
<gene>
    <name evidence="2" type="ORF">GR328_14460</name>
</gene>
<dbReference type="InterPro" id="IPR008990">
    <property type="entry name" value="Elect_transpt_acc-like_dom_sf"/>
</dbReference>
<dbReference type="RefSeq" id="WP_160885289.1">
    <property type="nucleotide sequence ID" value="NZ_WURB01000009.1"/>
</dbReference>
<feature type="domain" description="Nitrile hydratase beta subunit-like N-terminal" evidence="1">
    <location>
        <begin position="10"/>
        <end position="104"/>
    </location>
</feature>
<name>A0A7X3MSX3_9HYPH</name>
<proteinExistence type="predicted"/>
<sequence length="121" mass="13421">MTRVAATVAPIPRDEDGEPVFREPWEAQAFAMTLALYEQGLFTWTEWAAALSAAIKRAQAAGDCDDGSTYYQHWLAAIERLVSDKGIATEQALAERRDAWDRAAHATPHGQPILLENDPLR</sequence>
<dbReference type="Pfam" id="PF21006">
    <property type="entry name" value="NHase_beta_N"/>
    <property type="match status" value="1"/>
</dbReference>
<dbReference type="InterPro" id="IPR049054">
    <property type="entry name" value="CN_hydtase_beta-like_N"/>
</dbReference>
<evidence type="ECO:0000313" key="2">
    <source>
        <dbReference type="EMBL" id="MXQ12639.1"/>
    </source>
</evidence>
<dbReference type="Gene3D" id="1.10.472.20">
    <property type="entry name" value="Nitrile hydratase, beta subunit"/>
    <property type="match status" value="1"/>
</dbReference>
<dbReference type="Proteomes" id="UP000436483">
    <property type="component" value="Unassembled WGS sequence"/>
</dbReference>
<keyword evidence="3" id="KW-1185">Reference proteome</keyword>
<evidence type="ECO:0000313" key="3">
    <source>
        <dbReference type="Proteomes" id="UP000436483"/>
    </source>
</evidence>
<accession>A0A7X3MSX3</accession>
<protein>
    <submittedName>
        <fullName evidence="2">Nitrile hydratase accessory protein</fullName>
    </submittedName>
</protein>
<reference evidence="2 3" key="1">
    <citation type="submission" date="2019-12" db="EMBL/GenBank/DDBJ databases">
        <authorList>
            <person name="Yuan C.-G."/>
        </authorList>
    </citation>
    <scope>NUCLEOTIDE SEQUENCE [LARGE SCALE GENOMIC DNA]</scope>
    <source>
        <strain evidence="2 3">KCTC 23863</strain>
    </source>
</reference>